<feature type="region of interest" description="Disordered" evidence="1">
    <location>
        <begin position="170"/>
        <end position="672"/>
    </location>
</feature>
<feature type="compositionally biased region" description="Pro residues" evidence="1">
    <location>
        <begin position="333"/>
        <end position="356"/>
    </location>
</feature>
<sequence length="690" mass="72540">MGKPYYHHLTHVIFLDSLLANIPPSISKINDSSDEARPIASSQSQNDAAQLPSPSPASSRPIPPLPRNLARKRRSPAAIESSAASHKSPFIPRTPVSQQKPQGVSPPSDHPAHTTASDESPHSPKRRRMSFATCAAQSSPMSTPSVASVPPSPVLSNMIVDAINAAGRINSRSPLDVSPSKRHVRSTELNATSNGRASGAKLGSGSVRPIPRRTSLGTSPTPSGPGRLLQRTSLNSAQAIEDALTQELSPAASPSPTSRSQLTSGSLQYPSPNDVTTSNHHGSQSPDSVASSSAQRSDGVDPAPVFSCTTRTGLHAGPPHNDSLSSHSQHPHGPSPSPPQISPPSAPPVKVIPPLPRRTRAQPNTLSTAVPPPATRMLRSRSKTPAPPAPAAVPATQSQTLQLPRRSTRSRTSSVTSAATLAVPAVADGEATTEDMKPKRARSRAPTGSEKPPAKGRARSRSQSRASATAGPVKKAGADRNKARDGGLPAVEEKPDDAPFEIDEEEEPKPLPSVLDNFAPSPSAYPPMPYPPTSANGSGGASRTGASSGSPNRFLSGTLYLDLPRRPRVQRSHSQSQSLQQQPLVPSQPSQTERAVAPSHSPQRAGIDKEVKRELIEATAADPSDGPGQSQNRDGRHGEHAGQARTSEASQPEPQSQSSESEYVEGYGFPMDSLVLQTQAPYTWSQDQSQ</sequence>
<protein>
    <submittedName>
        <fullName evidence="2">Uncharacterized protein</fullName>
    </submittedName>
</protein>
<evidence type="ECO:0000256" key="1">
    <source>
        <dbReference type="SAM" id="MobiDB-lite"/>
    </source>
</evidence>
<feature type="compositionally biased region" description="Pro residues" evidence="1">
    <location>
        <begin position="523"/>
        <end position="532"/>
    </location>
</feature>
<comment type="caution">
    <text evidence="2">The sequence shown here is derived from an EMBL/GenBank/DDBJ whole genome shotgun (WGS) entry which is preliminary data.</text>
</comment>
<organism evidence="2 3">
    <name type="scientific">Pycnoporus cinnabarinus</name>
    <name type="common">Cinnabar-red polypore</name>
    <name type="synonym">Trametes cinnabarina</name>
    <dbReference type="NCBI Taxonomy" id="5643"/>
    <lineage>
        <taxon>Eukaryota</taxon>
        <taxon>Fungi</taxon>
        <taxon>Dikarya</taxon>
        <taxon>Basidiomycota</taxon>
        <taxon>Agaricomycotina</taxon>
        <taxon>Agaricomycetes</taxon>
        <taxon>Polyporales</taxon>
        <taxon>Polyporaceae</taxon>
        <taxon>Trametes</taxon>
    </lineage>
</organism>
<reference evidence="2" key="1">
    <citation type="submission" date="2014-01" db="EMBL/GenBank/DDBJ databases">
        <title>The genome of the white-rot fungus Pycnoporus cinnabarinus: a basidiomycete model with a versatile arsenal for lignocellulosic biomass breakdown.</title>
        <authorList>
            <person name="Levasseur A."/>
            <person name="Lomascolo A."/>
            <person name="Ruiz-Duenas F.J."/>
            <person name="Uzan E."/>
            <person name="Piumi F."/>
            <person name="Kues U."/>
            <person name="Ram A.F.J."/>
            <person name="Murat C."/>
            <person name="Haon M."/>
            <person name="Benoit I."/>
            <person name="Arfi Y."/>
            <person name="Chevret D."/>
            <person name="Drula E."/>
            <person name="Kwon M.J."/>
            <person name="Gouret P."/>
            <person name="Lesage-Meessen L."/>
            <person name="Lombard V."/>
            <person name="Mariette J."/>
            <person name="Noirot C."/>
            <person name="Park J."/>
            <person name="Patyshakuliyeva A."/>
            <person name="Wieneger R.A.B."/>
            <person name="Wosten H.A.B."/>
            <person name="Martin F."/>
            <person name="Coutinho P.M."/>
            <person name="de Vries R."/>
            <person name="Martinez A.T."/>
            <person name="Klopp C."/>
            <person name="Pontarotti P."/>
            <person name="Henrissat B."/>
            <person name="Record E."/>
        </authorList>
    </citation>
    <scope>NUCLEOTIDE SEQUENCE [LARGE SCALE GENOMIC DNA]</scope>
    <source>
        <strain evidence="2">BRFM137</strain>
    </source>
</reference>
<feature type="compositionally biased region" description="Low complexity" evidence="1">
    <location>
        <begin position="647"/>
        <end position="661"/>
    </location>
</feature>
<evidence type="ECO:0000313" key="2">
    <source>
        <dbReference type="EMBL" id="CDO77598.1"/>
    </source>
</evidence>
<feature type="compositionally biased region" description="Low complexity" evidence="1">
    <location>
        <begin position="283"/>
        <end position="297"/>
    </location>
</feature>
<dbReference type="AlphaFoldDB" id="A0A060SYG3"/>
<dbReference type="OMA" id="SCNWNWC"/>
<evidence type="ECO:0000313" key="3">
    <source>
        <dbReference type="Proteomes" id="UP000029665"/>
    </source>
</evidence>
<gene>
    <name evidence="2" type="ORF">BN946_scf184936.g23</name>
</gene>
<name>A0A060SYG3_PYCCI</name>
<dbReference type="STRING" id="5643.A0A060SYG3"/>
<proteinExistence type="predicted"/>
<feature type="compositionally biased region" description="Low complexity" evidence="1">
    <location>
        <begin position="138"/>
        <end position="149"/>
    </location>
</feature>
<dbReference type="Proteomes" id="UP000029665">
    <property type="component" value="Unassembled WGS sequence"/>
</dbReference>
<feature type="compositionally biased region" description="Polar residues" evidence="1">
    <location>
        <begin position="257"/>
        <end position="282"/>
    </location>
</feature>
<dbReference type="EMBL" id="CCBP010000459">
    <property type="protein sequence ID" value="CDO77598.1"/>
    <property type="molecule type" value="Genomic_DNA"/>
</dbReference>
<dbReference type="HOGENOM" id="CLU_399081_0_0_1"/>
<feature type="compositionally biased region" description="Basic and acidic residues" evidence="1">
    <location>
        <begin position="606"/>
        <end position="616"/>
    </location>
</feature>
<dbReference type="OrthoDB" id="2756589at2759"/>
<feature type="compositionally biased region" description="Polar residues" evidence="1">
    <location>
        <begin position="187"/>
        <end position="196"/>
    </location>
</feature>
<feature type="region of interest" description="Disordered" evidence="1">
    <location>
        <begin position="28"/>
        <end position="151"/>
    </location>
</feature>
<accession>A0A060SYG3</accession>
<feature type="compositionally biased region" description="Low complexity" evidence="1">
    <location>
        <begin position="572"/>
        <end position="591"/>
    </location>
</feature>
<feature type="compositionally biased region" description="Basic and acidic residues" evidence="1">
    <location>
        <begin position="633"/>
        <end position="642"/>
    </location>
</feature>
<keyword evidence="3" id="KW-1185">Reference proteome</keyword>
<feature type="compositionally biased region" description="Basic and acidic residues" evidence="1">
    <location>
        <begin position="476"/>
        <end position="497"/>
    </location>
</feature>
<feature type="compositionally biased region" description="Low complexity" evidence="1">
    <location>
        <begin position="410"/>
        <end position="427"/>
    </location>
</feature>
<feature type="compositionally biased region" description="Low complexity" evidence="1">
    <location>
        <begin position="323"/>
        <end position="332"/>
    </location>
</feature>
<feature type="compositionally biased region" description="Acidic residues" evidence="1">
    <location>
        <begin position="498"/>
        <end position="507"/>
    </location>
</feature>